<reference evidence="3" key="2">
    <citation type="submission" date="2025-08" db="UniProtKB">
        <authorList>
            <consortium name="RefSeq"/>
        </authorList>
    </citation>
    <scope>IDENTIFICATION</scope>
</reference>
<dbReference type="Proteomes" id="UP000694886">
    <property type="component" value="Chromosome 3"/>
</dbReference>
<organism evidence="2 3">
    <name type="scientific">Theobroma cacao</name>
    <name type="common">Cacao</name>
    <name type="synonym">Cocoa</name>
    <dbReference type="NCBI Taxonomy" id="3641"/>
    <lineage>
        <taxon>Eukaryota</taxon>
        <taxon>Viridiplantae</taxon>
        <taxon>Streptophyta</taxon>
        <taxon>Embryophyta</taxon>
        <taxon>Tracheophyta</taxon>
        <taxon>Spermatophyta</taxon>
        <taxon>Magnoliopsida</taxon>
        <taxon>eudicotyledons</taxon>
        <taxon>Gunneridae</taxon>
        <taxon>Pentapetalae</taxon>
        <taxon>rosids</taxon>
        <taxon>malvids</taxon>
        <taxon>Malvales</taxon>
        <taxon>Malvaceae</taxon>
        <taxon>Byttnerioideae</taxon>
        <taxon>Theobroma</taxon>
    </lineage>
</organism>
<feature type="region of interest" description="Disordered" evidence="1">
    <location>
        <begin position="1"/>
        <end position="49"/>
    </location>
</feature>
<evidence type="ECO:0000313" key="3">
    <source>
        <dbReference type="RefSeq" id="XP_017972706.1"/>
    </source>
</evidence>
<evidence type="ECO:0000256" key="1">
    <source>
        <dbReference type="SAM" id="MobiDB-lite"/>
    </source>
</evidence>
<dbReference type="Gramene" id="Tc03v2_t025500.1">
    <property type="protein sequence ID" value="Tc03v2_p025500.1"/>
    <property type="gene ID" value="Tc03v2_g025500"/>
</dbReference>
<gene>
    <name evidence="3" type="primary">LOC18606765</name>
</gene>
<name>A0AB32W3K6_THECC</name>
<dbReference type="GeneID" id="18606765"/>
<feature type="compositionally biased region" description="Polar residues" evidence="1">
    <location>
        <begin position="11"/>
        <end position="21"/>
    </location>
</feature>
<dbReference type="KEGG" id="tcc:18606765"/>
<dbReference type="RefSeq" id="XP_017972706.1">
    <property type="nucleotide sequence ID" value="XM_018117217.1"/>
</dbReference>
<protein>
    <submittedName>
        <fullName evidence="3">Uncharacterized protein LOC18606765</fullName>
    </submittedName>
</protein>
<evidence type="ECO:0000313" key="2">
    <source>
        <dbReference type="Proteomes" id="UP000694886"/>
    </source>
</evidence>
<proteinExistence type="predicted"/>
<dbReference type="AlphaFoldDB" id="A0AB32W3K6"/>
<sequence>MVASSGAAKSAKTNNRKQTGSIAKRTYFKKRANEAPAKGRAKQVVGERSRANEEMMFEELENMEVELNETGPMFPQMQAGNQMMGDEATRMRNEIHELRGALQILAADVERMKQIPREWNVDGRNFTSFDEAQTWILSQTYGQGSGTNNTSMTASAADDLMDLDIESLSGQNT</sequence>
<accession>A0AB32W3K6</accession>
<reference evidence="2" key="1">
    <citation type="journal article" date="1997" name="Nucleic Acids Res.">
        <title>tRNAscan-SE: a program for improved detection of transfer RNA genes in genomic sequence.</title>
        <authorList>
            <person name="Lowe T.M."/>
            <person name="Eddy S.R."/>
        </authorList>
    </citation>
    <scope>NUCLEOTIDE SEQUENCE [LARGE SCALE GENOMIC DNA]</scope>
    <source>
        <strain evidence="2">r\B97-61/B2</strain>
    </source>
</reference>